<proteinExistence type="predicted"/>
<comment type="caution">
    <text evidence="2">The sequence shown here is derived from an EMBL/GenBank/DDBJ whole genome shotgun (WGS) entry which is preliminary data.</text>
</comment>
<reference evidence="2 3" key="1">
    <citation type="submission" date="2020-04" db="EMBL/GenBank/DDBJ databases">
        <title>Genome sequence of Streptomyces galbus strain I339.</title>
        <authorList>
            <person name="Silva E.A.N."/>
            <person name="Merces M."/>
            <person name="Castelo Branco A.P.O.T."/>
            <person name="Vasconcelos P.C."/>
            <person name="Costa N.P."/>
            <person name="Marinho G.C.S."/>
            <person name="Oliveira C.J.B."/>
            <person name="Araujo D."/>
            <person name="Rodrigues Junior V.S."/>
            <person name="Almeida R."/>
            <person name="Silva Filho U.R."/>
            <person name="Andrade A.S.A."/>
            <person name="Cibulski S.P."/>
        </authorList>
    </citation>
    <scope>NUCLEOTIDE SEQUENCE [LARGE SCALE GENOMIC DNA]</scope>
    <source>
        <strain evidence="2 3">I339</strain>
    </source>
</reference>
<dbReference type="Proteomes" id="UP000744032">
    <property type="component" value="Unassembled WGS sequence"/>
</dbReference>
<accession>A0ABX1ILQ4</accession>
<gene>
    <name evidence="2" type="ORF">HF200_19615</name>
</gene>
<protein>
    <submittedName>
        <fullName evidence="2">Uncharacterized protein</fullName>
    </submittedName>
</protein>
<evidence type="ECO:0000313" key="2">
    <source>
        <dbReference type="EMBL" id="NKQ26566.1"/>
    </source>
</evidence>
<organism evidence="2 3">
    <name type="scientific">Streptomyces galbus</name>
    <dbReference type="NCBI Taxonomy" id="33898"/>
    <lineage>
        <taxon>Bacteria</taxon>
        <taxon>Bacillati</taxon>
        <taxon>Actinomycetota</taxon>
        <taxon>Actinomycetes</taxon>
        <taxon>Kitasatosporales</taxon>
        <taxon>Streptomycetaceae</taxon>
        <taxon>Streptomyces</taxon>
    </lineage>
</organism>
<sequence length="62" mass="6437">MASSNSRTWSAPPASRSFQCSPIQDSASPCVVNSSGTPAGWPSAPSVFSNRHVHAAMYASLV</sequence>
<keyword evidence="3" id="KW-1185">Reference proteome</keyword>
<feature type="region of interest" description="Disordered" evidence="1">
    <location>
        <begin position="1"/>
        <end position="20"/>
    </location>
</feature>
<dbReference type="EMBL" id="JAAXMD010000185">
    <property type="protein sequence ID" value="NKQ26566.1"/>
    <property type="molecule type" value="Genomic_DNA"/>
</dbReference>
<name>A0ABX1ILQ4_STRGB</name>
<evidence type="ECO:0000256" key="1">
    <source>
        <dbReference type="SAM" id="MobiDB-lite"/>
    </source>
</evidence>
<evidence type="ECO:0000313" key="3">
    <source>
        <dbReference type="Proteomes" id="UP000744032"/>
    </source>
</evidence>